<keyword evidence="2" id="KW-0812">Transmembrane</keyword>
<evidence type="ECO:0000313" key="5">
    <source>
        <dbReference type="Proteomes" id="UP000332933"/>
    </source>
</evidence>
<feature type="region of interest" description="Disordered" evidence="1">
    <location>
        <begin position="39"/>
        <end position="58"/>
    </location>
</feature>
<dbReference type="EMBL" id="CAADRA010005249">
    <property type="protein sequence ID" value="VFT87653.1"/>
    <property type="molecule type" value="Genomic_DNA"/>
</dbReference>
<reference evidence="4 5" key="1">
    <citation type="submission" date="2019-03" db="EMBL/GenBank/DDBJ databases">
        <authorList>
            <person name="Gaulin E."/>
            <person name="Dumas B."/>
        </authorList>
    </citation>
    <scope>NUCLEOTIDE SEQUENCE [LARGE SCALE GENOMIC DNA]</scope>
    <source>
        <strain evidence="4">CBS 568.67</strain>
    </source>
</reference>
<accession>A0A485KSE9</accession>
<reference evidence="3" key="2">
    <citation type="submission" date="2019-06" db="EMBL/GenBank/DDBJ databases">
        <title>Genomics analysis of Aphanomyces spp. identifies a new class of oomycete effector associated with host adaptation.</title>
        <authorList>
            <person name="Gaulin E."/>
        </authorList>
    </citation>
    <scope>NUCLEOTIDE SEQUENCE</scope>
    <source>
        <strain evidence="3">CBS 578.67</strain>
    </source>
</reference>
<keyword evidence="5" id="KW-1185">Reference proteome</keyword>
<proteinExistence type="predicted"/>
<feature type="transmembrane region" description="Helical" evidence="2">
    <location>
        <begin position="66"/>
        <end position="86"/>
    </location>
</feature>
<feature type="compositionally biased region" description="Polar residues" evidence="1">
    <location>
        <begin position="189"/>
        <end position="201"/>
    </location>
</feature>
<evidence type="ECO:0000313" key="4">
    <source>
        <dbReference type="EMBL" id="VFT87653.1"/>
    </source>
</evidence>
<organism evidence="4 5">
    <name type="scientific">Aphanomyces stellatus</name>
    <dbReference type="NCBI Taxonomy" id="120398"/>
    <lineage>
        <taxon>Eukaryota</taxon>
        <taxon>Sar</taxon>
        <taxon>Stramenopiles</taxon>
        <taxon>Oomycota</taxon>
        <taxon>Saprolegniomycetes</taxon>
        <taxon>Saprolegniales</taxon>
        <taxon>Verrucalvaceae</taxon>
        <taxon>Aphanomyces</taxon>
    </lineage>
</organism>
<dbReference type="EMBL" id="VJMH01005228">
    <property type="protein sequence ID" value="KAF0698626.1"/>
    <property type="molecule type" value="Genomic_DNA"/>
</dbReference>
<protein>
    <submittedName>
        <fullName evidence="4">Aste57867_10783 protein</fullName>
    </submittedName>
</protein>
<feature type="compositionally biased region" description="Polar residues" evidence="1">
    <location>
        <begin position="163"/>
        <end position="178"/>
    </location>
</feature>
<evidence type="ECO:0000256" key="1">
    <source>
        <dbReference type="SAM" id="MobiDB-lite"/>
    </source>
</evidence>
<name>A0A485KSE9_9STRA</name>
<dbReference type="Proteomes" id="UP000332933">
    <property type="component" value="Unassembled WGS sequence"/>
</dbReference>
<keyword evidence="2" id="KW-0472">Membrane</keyword>
<evidence type="ECO:0000313" key="3">
    <source>
        <dbReference type="EMBL" id="KAF0698626.1"/>
    </source>
</evidence>
<dbReference type="AlphaFoldDB" id="A0A485KSE9"/>
<sequence length="212" mass="21898">MRPSSFMTISAFSKSFSSRESCAMGPSPVVKVNLPITPVSVTDGEDSPSNKKGGSRRWWETHHKKLAVVVIAVAAIGTVAATLVVVQHLDATTDVSFGQGVGANNATSDNQAPPSLPNLDVELGHAAGQEDPTQAPVSEKDGASATTNLRPTDQPPAVRTSARAGTTVNAPTSTTRLPSPQEGRGVSEKTFQGPNQGSGSQPRKAGMSSLVD</sequence>
<feature type="region of interest" description="Disordered" evidence="1">
    <location>
        <begin position="129"/>
        <end position="212"/>
    </location>
</feature>
<keyword evidence="2" id="KW-1133">Transmembrane helix</keyword>
<evidence type="ECO:0000256" key="2">
    <source>
        <dbReference type="SAM" id="Phobius"/>
    </source>
</evidence>
<gene>
    <name evidence="4" type="primary">Aste57867_10783</name>
    <name evidence="3" type="ORF">As57867_010743</name>
    <name evidence="4" type="ORF">ASTE57867_10783</name>
</gene>
<feature type="compositionally biased region" description="Polar residues" evidence="1">
    <location>
        <begin position="102"/>
        <end position="113"/>
    </location>
</feature>
<feature type="region of interest" description="Disordered" evidence="1">
    <location>
        <begin position="102"/>
        <end position="121"/>
    </location>
</feature>